<comment type="caution">
    <text evidence="2">The sequence shown here is derived from an EMBL/GenBank/DDBJ whole genome shotgun (WGS) entry which is preliminary data.</text>
</comment>
<protein>
    <submittedName>
        <fullName evidence="2">Uncharacterized protein</fullName>
    </submittedName>
</protein>
<keyword evidence="3" id="KW-1185">Reference proteome</keyword>
<gene>
    <name evidence="2" type="ORF">N864_09305</name>
</gene>
<organism evidence="2 3">
    <name type="scientific">Intrasporangium chromatireducens Q5-1</name>
    <dbReference type="NCBI Taxonomy" id="584657"/>
    <lineage>
        <taxon>Bacteria</taxon>
        <taxon>Bacillati</taxon>
        <taxon>Actinomycetota</taxon>
        <taxon>Actinomycetes</taxon>
        <taxon>Micrococcales</taxon>
        <taxon>Intrasporangiaceae</taxon>
        <taxon>Intrasporangium</taxon>
    </lineage>
</organism>
<keyword evidence="1" id="KW-0472">Membrane</keyword>
<name>W9GMB2_9MICO</name>
<sequence length="192" mass="20309">MTTAAHSARRPVYSRVHVDRSRGAISGVLLVLLGIWGGLIPFIGPIFGYAYTPDRAWQFTMGRLWLEILPAIATVLGGLMLLASADRRVTIFGGWLAAVAGAWFAVGPTLSRLFNGGVAAAGSPASAAPTQAALEEIGFFIGLGVVIVFLAALGLGRHSVVSVKDVEQAEMGRRRRVVDPDDVEGEDDDLLP</sequence>
<dbReference type="AlphaFoldDB" id="W9GMB2"/>
<feature type="transmembrane region" description="Helical" evidence="1">
    <location>
        <begin position="89"/>
        <end position="106"/>
    </location>
</feature>
<dbReference type="EMBL" id="AWQS01000017">
    <property type="protein sequence ID" value="EWT07245.1"/>
    <property type="molecule type" value="Genomic_DNA"/>
</dbReference>
<feature type="transmembrane region" description="Helical" evidence="1">
    <location>
        <begin position="24"/>
        <end position="44"/>
    </location>
</feature>
<dbReference type="OrthoDB" id="3208582at2"/>
<feature type="transmembrane region" description="Helical" evidence="1">
    <location>
        <begin position="137"/>
        <end position="155"/>
    </location>
</feature>
<accession>W9GMB2</accession>
<dbReference type="Proteomes" id="UP000019494">
    <property type="component" value="Unassembled WGS sequence"/>
</dbReference>
<feature type="transmembrane region" description="Helical" evidence="1">
    <location>
        <begin position="64"/>
        <end position="82"/>
    </location>
</feature>
<evidence type="ECO:0000256" key="1">
    <source>
        <dbReference type="SAM" id="Phobius"/>
    </source>
</evidence>
<keyword evidence="1" id="KW-0812">Transmembrane</keyword>
<evidence type="ECO:0000313" key="2">
    <source>
        <dbReference type="EMBL" id="EWT07245.1"/>
    </source>
</evidence>
<dbReference type="RefSeq" id="WP_051518164.1">
    <property type="nucleotide sequence ID" value="NZ_AWQS01000017.1"/>
</dbReference>
<proteinExistence type="predicted"/>
<evidence type="ECO:0000313" key="3">
    <source>
        <dbReference type="Proteomes" id="UP000019494"/>
    </source>
</evidence>
<keyword evidence="1" id="KW-1133">Transmembrane helix</keyword>
<reference evidence="3" key="1">
    <citation type="submission" date="2013-08" db="EMBL/GenBank/DDBJ databases">
        <title>Intrasporangium oryzae NRRL B-24470.</title>
        <authorList>
            <person name="Liu H."/>
            <person name="Wang G."/>
        </authorList>
    </citation>
    <scope>NUCLEOTIDE SEQUENCE [LARGE SCALE GENOMIC DNA]</scope>
    <source>
        <strain evidence="3">Q5-1</strain>
    </source>
</reference>